<evidence type="ECO:0000256" key="2">
    <source>
        <dbReference type="ARBA" id="ARBA00009127"/>
    </source>
</evidence>
<feature type="signal peptide" evidence="5">
    <location>
        <begin position="1"/>
        <end position="19"/>
    </location>
</feature>
<evidence type="ECO:0000313" key="6">
    <source>
        <dbReference type="EMBL" id="KAK5649710.1"/>
    </source>
</evidence>
<sequence length="296" mass="33855">MKWVVLILCLLPLIPESFCRGLNEEFTWTRISYASPIPLGEGYIYENNIPMSANRWRTKLFVTVPRRRPGIPSTLNFVWTNTSLKHNVPLLPYPNYEMNQLPTTGRNGFVSIYRTAVDSCNRLWMVDTGTLEYPGNLTRIQQPAIIIMDLWTDRILQRYELKASDITNRTSLATMIVDVIPTSCNSAFAYMPDLSGFGVVVYSFEENRSWRVSHDYFMPDSQARDFTIGNVNFQLNDGIFSISLSNIKPDGFRNAYFHSLAGTRTYSVSTHILKNQALATRLNHGNDFMVSSNTYV</sequence>
<evidence type="ECO:0008006" key="8">
    <source>
        <dbReference type="Google" id="ProtNLM"/>
    </source>
</evidence>
<keyword evidence="4 5" id="KW-0732">Signal</keyword>
<dbReference type="InterPro" id="IPR017996">
    <property type="entry name" value="MRJP/yellow-related"/>
</dbReference>
<dbReference type="Pfam" id="PF03022">
    <property type="entry name" value="MRJP"/>
    <property type="match status" value="1"/>
</dbReference>
<reference evidence="6 7" key="1">
    <citation type="journal article" date="2024" name="Insects">
        <title>An Improved Chromosome-Level Genome Assembly of the Firefly Pyrocoelia pectoralis.</title>
        <authorList>
            <person name="Fu X."/>
            <person name="Meyer-Rochow V.B."/>
            <person name="Ballantyne L."/>
            <person name="Zhu X."/>
        </authorList>
    </citation>
    <scope>NUCLEOTIDE SEQUENCE [LARGE SCALE GENOMIC DNA]</scope>
    <source>
        <strain evidence="6">XCY_ONT2</strain>
    </source>
</reference>
<dbReference type="Gene3D" id="2.120.10.30">
    <property type="entry name" value="TolB, C-terminal domain"/>
    <property type="match status" value="1"/>
</dbReference>
<comment type="subcellular location">
    <subcellularLocation>
        <location evidence="1">Secreted</location>
    </subcellularLocation>
</comment>
<dbReference type="PANTHER" id="PTHR10009">
    <property type="entry name" value="PROTEIN YELLOW-RELATED"/>
    <property type="match status" value="1"/>
</dbReference>
<protein>
    <recommendedName>
        <fullName evidence="8">Bee-milk protein</fullName>
    </recommendedName>
</protein>
<evidence type="ECO:0000256" key="1">
    <source>
        <dbReference type="ARBA" id="ARBA00004613"/>
    </source>
</evidence>
<dbReference type="GO" id="GO:0005576">
    <property type="term" value="C:extracellular region"/>
    <property type="evidence" value="ECO:0007669"/>
    <property type="project" value="UniProtKB-SubCell"/>
</dbReference>
<feature type="chain" id="PRO_5043019913" description="Bee-milk protein" evidence="5">
    <location>
        <begin position="20"/>
        <end position="296"/>
    </location>
</feature>
<dbReference type="AlphaFoldDB" id="A0AAN7VKZ5"/>
<gene>
    <name evidence="6" type="ORF">RI129_000739</name>
</gene>
<keyword evidence="7" id="KW-1185">Reference proteome</keyword>
<organism evidence="6 7">
    <name type="scientific">Pyrocoelia pectoralis</name>
    <dbReference type="NCBI Taxonomy" id="417401"/>
    <lineage>
        <taxon>Eukaryota</taxon>
        <taxon>Metazoa</taxon>
        <taxon>Ecdysozoa</taxon>
        <taxon>Arthropoda</taxon>
        <taxon>Hexapoda</taxon>
        <taxon>Insecta</taxon>
        <taxon>Pterygota</taxon>
        <taxon>Neoptera</taxon>
        <taxon>Endopterygota</taxon>
        <taxon>Coleoptera</taxon>
        <taxon>Polyphaga</taxon>
        <taxon>Elateriformia</taxon>
        <taxon>Elateroidea</taxon>
        <taxon>Lampyridae</taxon>
        <taxon>Lampyrinae</taxon>
        <taxon>Pyrocoelia</taxon>
    </lineage>
</organism>
<evidence type="ECO:0000256" key="3">
    <source>
        <dbReference type="ARBA" id="ARBA00022525"/>
    </source>
</evidence>
<evidence type="ECO:0000313" key="7">
    <source>
        <dbReference type="Proteomes" id="UP001329430"/>
    </source>
</evidence>
<keyword evidence="3" id="KW-0964">Secreted</keyword>
<dbReference type="InterPro" id="IPR011042">
    <property type="entry name" value="6-blade_b-propeller_TolB-like"/>
</dbReference>
<proteinExistence type="inferred from homology"/>
<evidence type="ECO:0000256" key="5">
    <source>
        <dbReference type="SAM" id="SignalP"/>
    </source>
</evidence>
<dbReference type="EMBL" id="JAVRBK010000001">
    <property type="protein sequence ID" value="KAK5649710.1"/>
    <property type="molecule type" value="Genomic_DNA"/>
</dbReference>
<evidence type="ECO:0000256" key="4">
    <source>
        <dbReference type="ARBA" id="ARBA00022729"/>
    </source>
</evidence>
<comment type="similarity">
    <text evidence="2">Belongs to the major royal jelly protein family.</text>
</comment>
<dbReference type="Proteomes" id="UP001329430">
    <property type="component" value="Chromosome 1"/>
</dbReference>
<dbReference type="PANTHER" id="PTHR10009:SF11">
    <property type="entry name" value="RH54244P"/>
    <property type="match status" value="1"/>
</dbReference>
<comment type="caution">
    <text evidence="6">The sequence shown here is derived from an EMBL/GenBank/DDBJ whole genome shotgun (WGS) entry which is preliminary data.</text>
</comment>
<name>A0AAN7VKZ5_9COLE</name>
<accession>A0AAN7VKZ5</accession>